<dbReference type="PANTHER" id="PTHR43648">
    <property type="entry name" value="ELECTRON TRANSFER FLAVOPROTEIN BETA SUBUNIT LYSINE METHYLTRANSFERASE"/>
    <property type="match status" value="1"/>
</dbReference>
<evidence type="ECO:0000256" key="6">
    <source>
        <dbReference type="SAM" id="SignalP"/>
    </source>
</evidence>
<dbReference type="Gene3D" id="3.40.50.150">
    <property type="entry name" value="Vaccinia Virus protein VP39"/>
    <property type="match status" value="1"/>
</dbReference>
<accession>A0A835Z7L3</accession>
<dbReference type="Proteomes" id="UP000664859">
    <property type="component" value="Unassembled WGS sequence"/>
</dbReference>
<keyword evidence="7" id="KW-0689">Ribosomal protein</keyword>
<feature type="signal peptide" evidence="6">
    <location>
        <begin position="1"/>
        <end position="15"/>
    </location>
</feature>
<dbReference type="AlphaFoldDB" id="A0A835Z7L3"/>
<keyword evidence="6" id="KW-0732">Signal</keyword>
<sequence>MRTLLILRAPAAVHAFIASAAINRGALQASTACARTAHRDGANLVGTLVEEDNDGYHQWWGEDTQLKALRIPCSDCKGNVLDAGTLMGFLSEVGALSVTAEDAARGTDQEIPLLHEHDASLGLETTWTNIASGSEYWANTTVTAHFPRDWELQGTIDMIEQVFNLPCALSFSVDDIQDKDWVKSVQQTWHPITLGNLRIRFPWHDALNEDSAGTGQVELCLEGGRAFGTGEHPTTRMCCTWLERCLQVSPGARVLDYGSGSGLLGLAALKYGASEAIGIEVDVDAILSSLYNAQMNDLDIKFYHPREVLNDEGQVERVEFRQIQAAAAPAGFAAGPVVQQLEHPFDLTVANILAGCLIRTEPAISAMTRSGGLLAMSGVLHYQADEVMKAYSKHFYDIMIAEQDGEWVLITATKK</sequence>
<name>A0A835Z7L3_9STRA</name>
<keyword evidence="7" id="KW-0687">Ribonucleoprotein</keyword>
<comment type="caution">
    <text evidence="7">The sequence shown here is derived from an EMBL/GenBank/DDBJ whole genome shotgun (WGS) entry which is preliminary data.</text>
</comment>
<dbReference type="GO" id="GO:0032259">
    <property type="term" value="P:methylation"/>
    <property type="evidence" value="ECO:0007669"/>
    <property type="project" value="UniProtKB-KW"/>
</dbReference>
<evidence type="ECO:0000313" key="8">
    <source>
        <dbReference type="Proteomes" id="UP000664859"/>
    </source>
</evidence>
<evidence type="ECO:0000256" key="2">
    <source>
        <dbReference type="ARBA" id="ARBA00022679"/>
    </source>
</evidence>
<organism evidence="7 8">
    <name type="scientific">Tribonema minus</name>
    <dbReference type="NCBI Taxonomy" id="303371"/>
    <lineage>
        <taxon>Eukaryota</taxon>
        <taxon>Sar</taxon>
        <taxon>Stramenopiles</taxon>
        <taxon>Ochrophyta</taxon>
        <taxon>PX clade</taxon>
        <taxon>Xanthophyceae</taxon>
        <taxon>Tribonematales</taxon>
        <taxon>Tribonemataceae</taxon>
        <taxon>Tribonema</taxon>
    </lineage>
</organism>
<dbReference type="EMBL" id="JAFCMP010000075">
    <property type="protein sequence ID" value="KAG5188161.1"/>
    <property type="molecule type" value="Genomic_DNA"/>
</dbReference>
<reference evidence="7" key="1">
    <citation type="submission" date="2021-02" db="EMBL/GenBank/DDBJ databases">
        <title>First Annotated Genome of the Yellow-green Alga Tribonema minus.</title>
        <authorList>
            <person name="Mahan K.M."/>
        </authorList>
    </citation>
    <scope>NUCLEOTIDE SEQUENCE</scope>
    <source>
        <strain evidence="7">UTEX B ZZ1240</strain>
    </source>
</reference>
<evidence type="ECO:0000256" key="1">
    <source>
        <dbReference type="ARBA" id="ARBA00022603"/>
    </source>
</evidence>
<gene>
    <name evidence="7" type="ORF">JKP88DRAFT_206731</name>
</gene>
<keyword evidence="1 7" id="KW-0489">Methyltransferase</keyword>
<dbReference type="Pfam" id="PF06325">
    <property type="entry name" value="PrmA"/>
    <property type="match status" value="1"/>
</dbReference>
<dbReference type="InterPro" id="IPR050078">
    <property type="entry name" value="Ribosomal_L11_MeTrfase_PrmA"/>
</dbReference>
<dbReference type="InterPro" id="IPR029063">
    <property type="entry name" value="SAM-dependent_MTases_sf"/>
</dbReference>
<feature type="chain" id="PRO_5032903785" description="ETFB lysine methyltransferase" evidence="6">
    <location>
        <begin position="16"/>
        <end position="415"/>
    </location>
</feature>
<protein>
    <recommendedName>
        <fullName evidence="5">ETFB lysine methyltransferase</fullName>
    </recommendedName>
    <alternativeName>
        <fullName evidence="4">Protein N-lysine methyltransferase METTL20</fullName>
    </alternativeName>
</protein>
<proteinExistence type="inferred from homology"/>
<evidence type="ECO:0000256" key="4">
    <source>
        <dbReference type="ARBA" id="ARBA00041867"/>
    </source>
</evidence>
<dbReference type="SUPFAM" id="SSF53335">
    <property type="entry name" value="S-adenosyl-L-methionine-dependent methyltransferases"/>
    <property type="match status" value="1"/>
</dbReference>
<evidence type="ECO:0000313" key="7">
    <source>
        <dbReference type="EMBL" id="KAG5188161.1"/>
    </source>
</evidence>
<comment type="similarity">
    <text evidence="3">Belongs to the methyltransferase superfamily. ETFBKMT family.</text>
</comment>
<dbReference type="PANTHER" id="PTHR43648:SF1">
    <property type="entry name" value="ELECTRON TRANSFER FLAVOPROTEIN BETA SUBUNIT LYSINE METHYLTRANSFERASE"/>
    <property type="match status" value="1"/>
</dbReference>
<evidence type="ECO:0000256" key="5">
    <source>
        <dbReference type="ARBA" id="ARBA00042266"/>
    </source>
</evidence>
<dbReference type="GO" id="GO:0016279">
    <property type="term" value="F:protein-lysine N-methyltransferase activity"/>
    <property type="evidence" value="ECO:0007669"/>
    <property type="project" value="TreeGrafter"/>
</dbReference>
<keyword evidence="2 7" id="KW-0808">Transferase</keyword>
<dbReference type="GO" id="GO:0005840">
    <property type="term" value="C:ribosome"/>
    <property type="evidence" value="ECO:0007669"/>
    <property type="project" value="UniProtKB-KW"/>
</dbReference>
<dbReference type="OrthoDB" id="419617at2759"/>
<evidence type="ECO:0000256" key="3">
    <source>
        <dbReference type="ARBA" id="ARBA00037932"/>
    </source>
</evidence>
<keyword evidence="8" id="KW-1185">Reference proteome</keyword>